<proteinExistence type="predicted"/>
<comment type="caution">
    <text evidence="2">The sequence shown here is derived from an EMBL/GenBank/DDBJ whole genome shotgun (WGS) entry which is preliminary data.</text>
</comment>
<gene>
    <name evidence="2" type="ORF">HPA02_13370</name>
</gene>
<dbReference type="OrthoDB" id="6174465at2"/>
<evidence type="ECO:0000313" key="2">
    <source>
        <dbReference type="EMBL" id="GEK47054.1"/>
    </source>
</evidence>
<dbReference type="RefSeq" id="WP_146802318.1">
    <property type="nucleotide sequence ID" value="NZ_BJUK01000011.1"/>
</dbReference>
<dbReference type="CDD" id="cd07043">
    <property type="entry name" value="STAS_anti-anti-sigma_factors"/>
    <property type="match status" value="1"/>
</dbReference>
<dbReference type="EMBL" id="BJUK01000011">
    <property type="protein sequence ID" value="GEK47054.1"/>
    <property type="molecule type" value="Genomic_DNA"/>
</dbReference>
<keyword evidence="3" id="KW-1185">Reference proteome</keyword>
<evidence type="ECO:0000259" key="1">
    <source>
        <dbReference type="PROSITE" id="PS50801"/>
    </source>
</evidence>
<evidence type="ECO:0000313" key="3">
    <source>
        <dbReference type="Proteomes" id="UP000321275"/>
    </source>
</evidence>
<reference evidence="2 3" key="1">
    <citation type="submission" date="2019-07" db="EMBL/GenBank/DDBJ databases">
        <title>Whole genome shotgun sequence of Halomonas pacifica NBRC 102220.</title>
        <authorList>
            <person name="Hosoyama A."/>
            <person name="Uohara A."/>
            <person name="Ohji S."/>
            <person name="Ichikawa N."/>
        </authorList>
    </citation>
    <scope>NUCLEOTIDE SEQUENCE [LARGE SCALE GENOMIC DNA]</scope>
    <source>
        <strain evidence="2 3">NBRC 102220</strain>
    </source>
</reference>
<name>A0A510X6L8_9GAMM</name>
<dbReference type="Gene3D" id="3.30.750.24">
    <property type="entry name" value="STAS domain"/>
    <property type="match status" value="1"/>
</dbReference>
<protein>
    <recommendedName>
        <fullName evidence="1">STAS domain-containing protein</fullName>
    </recommendedName>
</protein>
<accession>A0A510X6L8</accession>
<dbReference type="InterPro" id="IPR036513">
    <property type="entry name" value="STAS_dom_sf"/>
</dbReference>
<dbReference type="Pfam" id="PF13466">
    <property type="entry name" value="STAS_2"/>
    <property type="match status" value="1"/>
</dbReference>
<dbReference type="SUPFAM" id="SSF52091">
    <property type="entry name" value="SpoIIaa-like"/>
    <property type="match status" value="1"/>
</dbReference>
<dbReference type="InterPro" id="IPR058548">
    <property type="entry name" value="MlaB-like_STAS"/>
</dbReference>
<sequence length="112" mass="11434">MTQLLEAQGVCLSAEGERLRVDGEVDFDVAASLAAAGSDWLAGLASGSRVVIDLGGVDRVSSAALSVLLQWLRDSRGAGVEVDEVALSEPLARLTRLADLDALLPGVGSASS</sequence>
<feature type="domain" description="STAS" evidence="1">
    <location>
        <begin position="19"/>
        <end position="112"/>
    </location>
</feature>
<dbReference type="InterPro" id="IPR002645">
    <property type="entry name" value="STAS_dom"/>
</dbReference>
<organism evidence="2 3">
    <name type="scientific">Bisbaumannia pacifica</name>
    <dbReference type="NCBI Taxonomy" id="77098"/>
    <lineage>
        <taxon>Bacteria</taxon>
        <taxon>Pseudomonadati</taxon>
        <taxon>Pseudomonadota</taxon>
        <taxon>Gammaproteobacteria</taxon>
        <taxon>Oceanospirillales</taxon>
        <taxon>Halomonadaceae</taxon>
        <taxon>Bisbaumannia</taxon>
    </lineage>
</organism>
<dbReference type="AlphaFoldDB" id="A0A510X6L8"/>
<dbReference type="PROSITE" id="PS50801">
    <property type="entry name" value="STAS"/>
    <property type="match status" value="1"/>
</dbReference>
<dbReference type="Proteomes" id="UP000321275">
    <property type="component" value="Unassembled WGS sequence"/>
</dbReference>